<gene>
    <name evidence="2" type="ORF">S03H2_52182</name>
</gene>
<organism evidence="2">
    <name type="scientific">marine sediment metagenome</name>
    <dbReference type="NCBI Taxonomy" id="412755"/>
    <lineage>
        <taxon>unclassified sequences</taxon>
        <taxon>metagenomes</taxon>
        <taxon>ecological metagenomes</taxon>
    </lineage>
</organism>
<accession>X1I442</accession>
<proteinExistence type="predicted"/>
<protein>
    <submittedName>
        <fullName evidence="2">Uncharacterized protein</fullName>
    </submittedName>
</protein>
<feature type="region of interest" description="Disordered" evidence="1">
    <location>
        <begin position="102"/>
        <end position="143"/>
    </location>
</feature>
<comment type="caution">
    <text evidence="2">The sequence shown here is derived from an EMBL/GenBank/DDBJ whole genome shotgun (WGS) entry which is preliminary data.</text>
</comment>
<feature type="region of interest" description="Disordered" evidence="1">
    <location>
        <begin position="56"/>
        <end position="78"/>
    </location>
</feature>
<evidence type="ECO:0000256" key="1">
    <source>
        <dbReference type="SAM" id="MobiDB-lite"/>
    </source>
</evidence>
<feature type="compositionally biased region" description="Basic and acidic residues" evidence="1">
    <location>
        <begin position="56"/>
        <end position="66"/>
    </location>
</feature>
<dbReference type="AlphaFoldDB" id="X1I442"/>
<dbReference type="EMBL" id="BARU01033140">
    <property type="protein sequence ID" value="GAH64060.1"/>
    <property type="molecule type" value="Genomic_DNA"/>
</dbReference>
<evidence type="ECO:0000313" key="2">
    <source>
        <dbReference type="EMBL" id="GAH64060.1"/>
    </source>
</evidence>
<feature type="compositionally biased region" description="Basic and acidic residues" evidence="1">
    <location>
        <begin position="110"/>
        <end position="120"/>
    </location>
</feature>
<reference evidence="2" key="1">
    <citation type="journal article" date="2014" name="Front. Microbiol.">
        <title>High frequency of phylogenetically diverse reductive dehalogenase-homologous genes in deep subseafloor sedimentary metagenomes.</title>
        <authorList>
            <person name="Kawai M."/>
            <person name="Futagami T."/>
            <person name="Toyoda A."/>
            <person name="Takaki Y."/>
            <person name="Nishi S."/>
            <person name="Hori S."/>
            <person name="Arai W."/>
            <person name="Tsubouchi T."/>
            <person name="Morono Y."/>
            <person name="Uchiyama I."/>
            <person name="Ito T."/>
            <person name="Fujiyama A."/>
            <person name="Inagaki F."/>
            <person name="Takami H."/>
        </authorList>
    </citation>
    <scope>NUCLEOTIDE SEQUENCE</scope>
    <source>
        <strain evidence="2">Expedition CK06-06</strain>
    </source>
</reference>
<name>X1I442_9ZZZZ</name>
<sequence length="143" mass="15950">MADRRIIAIAVSPKAYDEIQKLKGDRTWTDYVIELALLENPQNQVLTDELANLPKKEVKEQKPKAEKKAKKVKKAEASGEDKVAMVILEEHEPTKEELKAIETGVPSAEETERVEVEDGRTLIMPHTHKPKKGKTPAGDTGSQ</sequence>